<feature type="domain" description="HipA-like C-terminal" evidence="4">
    <location>
        <begin position="168"/>
        <end position="386"/>
    </location>
</feature>
<evidence type="ECO:0000259" key="5">
    <source>
        <dbReference type="Pfam" id="PF13657"/>
    </source>
</evidence>
<dbReference type="Gene3D" id="1.10.1070.20">
    <property type="match status" value="1"/>
</dbReference>
<comment type="similarity">
    <text evidence="1">Belongs to the HipA Ser/Thr kinase family.</text>
</comment>
<reference evidence="6 7" key="1">
    <citation type="submission" date="2019-07" db="EMBL/GenBank/DDBJ databases">
        <title>Genome sequencing of Bacteroides dorei iSURF_12.</title>
        <authorList>
            <person name="Sevigny J.L."/>
            <person name="Ruoff K.L."/>
            <person name="Price C.E."/>
            <person name="Valls R.A."/>
            <person name="O'Toole G.A."/>
        </authorList>
    </citation>
    <scope>NUCLEOTIDE SEQUENCE [LARGE SCALE GENOMIC DNA]</scope>
    <source>
        <strain evidence="6 7">ANK132K_1B</strain>
    </source>
</reference>
<dbReference type="SMR" id="A0A5C6L3L1"/>
<keyword evidence="2" id="KW-0808">Transferase</keyword>
<evidence type="ECO:0000313" key="7">
    <source>
        <dbReference type="Proteomes" id="UP000315833"/>
    </source>
</evidence>
<proteinExistence type="inferred from homology"/>
<evidence type="ECO:0000259" key="4">
    <source>
        <dbReference type="Pfam" id="PF07804"/>
    </source>
</evidence>
<dbReference type="GO" id="GO:0004674">
    <property type="term" value="F:protein serine/threonine kinase activity"/>
    <property type="evidence" value="ECO:0007669"/>
    <property type="project" value="TreeGrafter"/>
</dbReference>
<keyword evidence="3" id="KW-0418">Kinase</keyword>
<dbReference type="Pfam" id="PF07804">
    <property type="entry name" value="HipA_C"/>
    <property type="match status" value="1"/>
</dbReference>
<dbReference type="AlphaFoldDB" id="A0A5C6L3L1"/>
<dbReference type="GO" id="GO:0005829">
    <property type="term" value="C:cytosol"/>
    <property type="evidence" value="ECO:0007669"/>
    <property type="project" value="TreeGrafter"/>
</dbReference>
<gene>
    <name evidence="6" type="ORF">FSA04_12030</name>
</gene>
<dbReference type="RefSeq" id="WP_012055884.1">
    <property type="nucleotide sequence ID" value="NZ_VOIF01000014.1"/>
</dbReference>
<accession>A0A5C6L3L1</accession>
<evidence type="ECO:0000256" key="2">
    <source>
        <dbReference type="ARBA" id="ARBA00022679"/>
    </source>
</evidence>
<comment type="caution">
    <text evidence="6">The sequence shown here is derived from an EMBL/GenBank/DDBJ whole genome shotgun (WGS) entry which is preliminary data.</text>
</comment>
<sequence length="500" mass="57282">MVQSLKVILWGEEIGRLAWDARRRLSYFMYNPAFLKKGLNISPLAAPVDGARGLMPVWGEEAKIYQKLPAFLADSLPDSWGNQLFELWRQQNHLSNADITPLDKLSFIGKRGMGALEFLPEVSRERKAEKIDIKSLANLAERIFSERENARILPEESVTMQSLLTVGTSAGGRQPKAIVAINLKNGEVRSGQISGLEEFDYYLVKFGNSQYSSAELEMSYYELATMAGINMMPSKLYQVDGNNHFMTKRFDRNHGKKIHTQTLAAISPDADSYEQLITVCRKLHLPETDCYEVFRRMVFNVLANNTDDHNKNFSFVMSEDGTWRLSPAYDVTYIFDNGGFLPNEDHCMYIRAKLRNITREDVIQFAKDNGIRRPDAIIRDIVNAMKQFRTVATKYGVAEQWVGRVENTIVDRLKSWRELEEMAPEICELVINGHIIKNIRIEQAYKGNFHLLAEIDGHERKFIIGKNKEEFSLIESMGIANLSSNQLKDMVEKYFIHLKV</sequence>
<dbReference type="DNASU" id="5304717"/>
<organism evidence="6 7">
    <name type="scientific">Phocaeicola dorei</name>
    <dbReference type="NCBI Taxonomy" id="357276"/>
    <lineage>
        <taxon>Bacteria</taxon>
        <taxon>Pseudomonadati</taxon>
        <taxon>Bacteroidota</taxon>
        <taxon>Bacteroidia</taxon>
        <taxon>Bacteroidales</taxon>
        <taxon>Bacteroidaceae</taxon>
        <taxon>Phocaeicola</taxon>
    </lineage>
</organism>
<dbReference type="EMBL" id="VOIF01000014">
    <property type="protein sequence ID" value="TWV70625.1"/>
    <property type="molecule type" value="Genomic_DNA"/>
</dbReference>
<dbReference type="Proteomes" id="UP000315833">
    <property type="component" value="Unassembled WGS sequence"/>
</dbReference>
<dbReference type="PANTHER" id="PTHR37419">
    <property type="entry name" value="SERINE/THREONINE-PROTEIN KINASE TOXIN HIPA"/>
    <property type="match status" value="1"/>
</dbReference>
<evidence type="ECO:0000313" key="6">
    <source>
        <dbReference type="EMBL" id="TWV70625.1"/>
    </source>
</evidence>
<feature type="domain" description="HipA N-terminal subdomain 1" evidence="5">
    <location>
        <begin position="5"/>
        <end position="118"/>
    </location>
</feature>
<dbReference type="Pfam" id="PF13657">
    <property type="entry name" value="Couple_hipA"/>
    <property type="match status" value="1"/>
</dbReference>
<evidence type="ECO:0000256" key="1">
    <source>
        <dbReference type="ARBA" id="ARBA00010164"/>
    </source>
</evidence>
<dbReference type="InterPro" id="IPR017508">
    <property type="entry name" value="HipA_N1"/>
</dbReference>
<name>A0A5C6L3L1_9BACT</name>
<protein>
    <submittedName>
        <fullName evidence="6">Type II toxin-antitoxin system HipA family toxin</fullName>
    </submittedName>
</protein>
<dbReference type="PANTHER" id="PTHR37419:SF8">
    <property type="entry name" value="TOXIN YJJJ"/>
    <property type="match status" value="1"/>
</dbReference>
<evidence type="ECO:0000256" key="3">
    <source>
        <dbReference type="ARBA" id="ARBA00022777"/>
    </source>
</evidence>
<dbReference type="InterPro" id="IPR012893">
    <property type="entry name" value="HipA-like_C"/>
</dbReference>
<dbReference type="InterPro" id="IPR052028">
    <property type="entry name" value="HipA_Ser/Thr_kinase"/>
</dbReference>
<dbReference type="GeneID" id="5304717"/>